<keyword evidence="8" id="KW-1185">Reference proteome</keyword>
<dbReference type="GO" id="GO:0016020">
    <property type="term" value="C:membrane"/>
    <property type="evidence" value="ECO:0007669"/>
    <property type="project" value="UniProtKB-SubCell"/>
</dbReference>
<keyword evidence="3" id="KW-0677">Repeat</keyword>
<dbReference type="Pfam" id="PF00931">
    <property type="entry name" value="NB-ARC"/>
    <property type="match status" value="1"/>
</dbReference>
<dbReference type="Pfam" id="PF00153">
    <property type="entry name" value="Mito_carr"/>
    <property type="match status" value="3"/>
</dbReference>
<proteinExistence type="predicted"/>
<dbReference type="InterPro" id="IPR002182">
    <property type="entry name" value="NB-ARC"/>
</dbReference>
<feature type="repeat" description="Solcar" evidence="5">
    <location>
        <begin position="220"/>
        <end position="294"/>
    </location>
</feature>
<evidence type="ECO:0000259" key="6">
    <source>
        <dbReference type="Pfam" id="PF00931"/>
    </source>
</evidence>
<evidence type="ECO:0000313" key="8">
    <source>
        <dbReference type="Proteomes" id="UP000245207"/>
    </source>
</evidence>
<dbReference type="PRINTS" id="PR00364">
    <property type="entry name" value="DISEASERSIST"/>
</dbReference>
<gene>
    <name evidence="7" type="ORF">CTI12_AA012670</name>
</gene>
<keyword evidence="2 5" id="KW-0812">Transmembrane</keyword>
<evidence type="ECO:0000256" key="5">
    <source>
        <dbReference type="PROSITE-ProRule" id="PRU00282"/>
    </source>
</evidence>
<dbReference type="STRING" id="35608.A0A2U1QM67"/>
<feature type="repeat" description="Solcar" evidence="5">
    <location>
        <begin position="664"/>
        <end position="749"/>
    </location>
</feature>
<dbReference type="PROSITE" id="PS50920">
    <property type="entry name" value="SOLCAR"/>
    <property type="match status" value="3"/>
</dbReference>
<dbReference type="AlphaFoldDB" id="A0A2U1QM67"/>
<accession>A0A2U1QM67</accession>
<evidence type="ECO:0000256" key="4">
    <source>
        <dbReference type="ARBA" id="ARBA00023136"/>
    </source>
</evidence>
<dbReference type="InterPro" id="IPR018108">
    <property type="entry name" value="MCP_transmembrane"/>
</dbReference>
<dbReference type="PANTHER" id="PTHR24089">
    <property type="entry name" value="SOLUTE CARRIER FAMILY 25"/>
    <property type="match status" value="1"/>
</dbReference>
<protein>
    <submittedName>
        <fullName evidence="7">Substrate carrier protein</fullName>
    </submittedName>
</protein>
<dbReference type="Gene3D" id="3.40.50.300">
    <property type="entry name" value="P-loop containing nucleotide triphosphate hydrolases"/>
    <property type="match status" value="1"/>
</dbReference>
<reference evidence="7 8" key="1">
    <citation type="journal article" date="2018" name="Mol. Plant">
        <title>The genome of Artemisia annua provides insight into the evolution of Asteraceae family and artemisinin biosynthesis.</title>
        <authorList>
            <person name="Shen Q."/>
            <person name="Zhang L."/>
            <person name="Liao Z."/>
            <person name="Wang S."/>
            <person name="Yan T."/>
            <person name="Shi P."/>
            <person name="Liu M."/>
            <person name="Fu X."/>
            <person name="Pan Q."/>
            <person name="Wang Y."/>
            <person name="Lv Z."/>
            <person name="Lu X."/>
            <person name="Zhang F."/>
            <person name="Jiang W."/>
            <person name="Ma Y."/>
            <person name="Chen M."/>
            <person name="Hao X."/>
            <person name="Li L."/>
            <person name="Tang Y."/>
            <person name="Lv G."/>
            <person name="Zhou Y."/>
            <person name="Sun X."/>
            <person name="Brodelius P.E."/>
            <person name="Rose J.K.C."/>
            <person name="Tang K."/>
        </authorList>
    </citation>
    <scope>NUCLEOTIDE SEQUENCE [LARGE SCALE GENOMIC DNA]</scope>
    <source>
        <strain evidence="8">cv. Huhao1</strain>
        <tissue evidence="7">Leaf</tissue>
    </source>
</reference>
<feature type="domain" description="NB-ARC" evidence="6">
    <location>
        <begin position="369"/>
        <end position="484"/>
    </location>
</feature>
<dbReference type="EMBL" id="PKPP01000035">
    <property type="protein sequence ID" value="PWA99100.1"/>
    <property type="molecule type" value="Genomic_DNA"/>
</dbReference>
<comment type="caution">
    <text evidence="7">The sequence shown here is derived from an EMBL/GenBank/DDBJ whole genome shotgun (WGS) entry which is preliminary data.</text>
</comment>
<dbReference type="InterPro" id="IPR023395">
    <property type="entry name" value="MCP_dom_sf"/>
</dbReference>
<feature type="repeat" description="Solcar" evidence="5">
    <location>
        <begin position="569"/>
        <end position="654"/>
    </location>
</feature>
<dbReference type="SUPFAM" id="SSF103506">
    <property type="entry name" value="Mitochondrial carrier"/>
    <property type="match status" value="2"/>
</dbReference>
<evidence type="ECO:0000256" key="2">
    <source>
        <dbReference type="ARBA" id="ARBA00022692"/>
    </source>
</evidence>
<dbReference type="InterPro" id="IPR027417">
    <property type="entry name" value="P-loop_NTPase"/>
</dbReference>
<dbReference type="Gene3D" id="1.50.40.10">
    <property type="entry name" value="Mitochondrial carrier domain"/>
    <property type="match status" value="2"/>
</dbReference>
<evidence type="ECO:0000256" key="1">
    <source>
        <dbReference type="ARBA" id="ARBA00004141"/>
    </source>
</evidence>
<dbReference type="SUPFAM" id="SSF52540">
    <property type="entry name" value="P-loop containing nucleoside triphosphate hydrolases"/>
    <property type="match status" value="1"/>
</dbReference>
<dbReference type="OrthoDB" id="270584at2759"/>
<name>A0A2U1QM67_ARTAN</name>
<dbReference type="GO" id="GO:0043531">
    <property type="term" value="F:ADP binding"/>
    <property type="evidence" value="ECO:0007669"/>
    <property type="project" value="InterPro"/>
</dbReference>
<dbReference type="Proteomes" id="UP000245207">
    <property type="component" value="Unassembled WGS sequence"/>
</dbReference>
<sequence length="901" mass="100722">MSQKLNNHFTTTIESPTSSSGLFLDNNNTLPHYILKNSTHFSSGRRSSVFRQKDWILRNGFCSVSLSGKGSESLNEKCAAAGDGGGGRSCSGEGFRRKEWVLGNGFCSVSFSVNGSENLSKKFKKVGLRLRGKPAAVNTTKHLWAGAVAAMVSRFLKKRISKTHNTTSKDDTGIVGEISNREISSLVNLSKIYGRDEAKIMLIHKICNQDTGIRHDDDDVRILDKFTSELVSLFEISPPIPASSLLVKNLFELIKFIASSQGLRGFWKGNFVNILRTAPFKALNFCAYDSYRKQLLRLTGNEETSNFERLFAGAGAGMTASILCLPLDTISNREISSLVNLSKIYGGDEKKIMLIHKICNQDTGIRHDDDDVRVYAIWGMGSIRKTTLAQYVYHLETVRTNFDLKSWCIMYVYNEFDDRRIIKSICASEDPQLDAMQVCLQNKLRVRNFFIVMDDVWIENKYMEKWDELCKTSSSGAKGSTVMILDKFTSELVSLFEISPPIPASSLRVVLGLYPLGQKFVCGIEFRADGVNLSNANNFMFMTYESLNTMVTKGKAAKATDSTSPYILSYVRSAKRRGCLAKQISFNRTTVAPLERLKLEYMVRGEQKNLFELIKFIASSQGLRGFWKGNFVNILRTAPFKALNFCAYDSYRKQLLRLTGNEETSNFERLFAGAGAGMTASILCLPLDTIRTKLVAPGGESLGGVIGAFRHIIQTEGFFSLYKGLVPSILSMAPASAVFYGVYDILKSAYLNSPEGKQRIKYMNKQGGDLNILEQLELGPVRTLLHGAIAGACAEDLSLVYCRYNKGAFWVFSNFKTFLLTYVPSQPLYFYGDEEDAYDTCFLRASLNETAVCVDLYLRLFSCPSQQVDFHDYSHLPTFQVMHDMVVLDFALGASSFNDHI</sequence>
<keyword evidence="4 5" id="KW-0472">Membrane</keyword>
<evidence type="ECO:0000313" key="7">
    <source>
        <dbReference type="EMBL" id="PWA99100.1"/>
    </source>
</evidence>
<organism evidence="7 8">
    <name type="scientific">Artemisia annua</name>
    <name type="common">Sweet wormwood</name>
    <dbReference type="NCBI Taxonomy" id="35608"/>
    <lineage>
        <taxon>Eukaryota</taxon>
        <taxon>Viridiplantae</taxon>
        <taxon>Streptophyta</taxon>
        <taxon>Embryophyta</taxon>
        <taxon>Tracheophyta</taxon>
        <taxon>Spermatophyta</taxon>
        <taxon>Magnoliopsida</taxon>
        <taxon>eudicotyledons</taxon>
        <taxon>Gunneridae</taxon>
        <taxon>Pentapetalae</taxon>
        <taxon>asterids</taxon>
        <taxon>campanulids</taxon>
        <taxon>Asterales</taxon>
        <taxon>Asteraceae</taxon>
        <taxon>Asteroideae</taxon>
        <taxon>Anthemideae</taxon>
        <taxon>Artemisiinae</taxon>
        <taxon>Artemisia</taxon>
    </lineage>
</organism>
<comment type="subcellular location">
    <subcellularLocation>
        <location evidence="1">Membrane</location>
        <topology evidence="1">Multi-pass membrane protein</topology>
    </subcellularLocation>
</comment>
<evidence type="ECO:0000256" key="3">
    <source>
        <dbReference type="ARBA" id="ARBA00022737"/>
    </source>
</evidence>